<gene>
    <name evidence="1" type="ORF">OCBIM_22029553mg</name>
</gene>
<sequence length="58" mass="7107">MLHYIRDRFPSETSLCDVIYNFTSESLRNLNENYKNCHIILFSYTHPTPIYIYRLVYK</sequence>
<evidence type="ECO:0000313" key="1">
    <source>
        <dbReference type="EMBL" id="KOF79412.1"/>
    </source>
</evidence>
<protein>
    <submittedName>
        <fullName evidence="1">Uncharacterized protein</fullName>
    </submittedName>
</protein>
<accession>A0A0L8GR95</accession>
<dbReference type="AlphaFoldDB" id="A0A0L8GR95"/>
<reference evidence="1" key="1">
    <citation type="submission" date="2015-07" db="EMBL/GenBank/DDBJ databases">
        <title>MeaNS - Measles Nucleotide Surveillance Program.</title>
        <authorList>
            <person name="Tran T."/>
            <person name="Druce J."/>
        </authorList>
    </citation>
    <scope>NUCLEOTIDE SEQUENCE</scope>
    <source>
        <strain evidence="1">UCB-OBI-ISO-001</strain>
        <tissue evidence="1">Gonad</tissue>
    </source>
</reference>
<proteinExistence type="predicted"/>
<name>A0A0L8GR95_OCTBM</name>
<organism evidence="1">
    <name type="scientific">Octopus bimaculoides</name>
    <name type="common">California two-spotted octopus</name>
    <dbReference type="NCBI Taxonomy" id="37653"/>
    <lineage>
        <taxon>Eukaryota</taxon>
        <taxon>Metazoa</taxon>
        <taxon>Spiralia</taxon>
        <taxon>Lophotrochozoa</taxon>
        <taxon>Mollusca</taxon>
        <taxon>Cephalopoda</taxon>
        <taxon>Coleoidea</taxon>
        <taxon>Octopodiformes</taxon>
        <taxon>Octopoda</taxon>
        <taxon>Incirrata</taxon>
        <taxon>Octopodidae</taxon>
        <taxon>Octopus</taxon>
    </lineage>
</organism>
<dbReference type="EMBL" id="KQ420776">
    <property type="protein sequence ID" value="KOF79412.1"/>
    <property type="molecule type" value="Genomic_DNA"/>
</dbReference>